<evidence type="ECO:0000256" key="13">
    <source>
        <dbReference type="SAM" id="SignalP"/>
    </source>
</evidence>
<keyword evidence="6" id="KW-0408">Iron</keyword>
<keyword evidence="16" id="KW-0675">Receptor</keyword>
<dbReference type="InterPro" id="IPR012910">
    <property type="entry name" value="Plug_dom"/>
</dbReference>
<gene>
    <name evidence="16" type="ORF">L2672_06780</name>
</gene>
<dbReference type="Gene3D" id="2.40.170.20">
    <property type="entry name" value="TonB-dependent receptor, beta-barrel domain"/>
    <property type="match status" value="1"/>
</dbReference>
<name>A0A9X2CGH8_9GAMM</name>
<feature type="signal peptide" evidence="13">
    <location>
        <begin position="1"/>
        <end position="26"/>
    </location>
</feature>
<evidence type="ECO:0000256" key="11">
    <source>
        <dbReference type="PROSITE-ProRule" id="PRU01360"/>
    </source>
</evidence>
<comment type="subcellular location">
    <subcellularLocation>
        <location evidence="1 11">Cell outer membrane</location>
        <topology evidence="1 11">Multi-pass membrane protein</topology>
    </subcellularLocation>
</comment>
<feature type="domain" description="TonB-dependent receptor plug" evidence="15">
    <location>
        <begin position="54"/>
        <end position="161"/>
    </location>
</feature>
<evidence type="ECO:0000259" key="14">
    <source>
        <dbReference type="Pfam" id="PF00593"/>
    </source>
</evidence>
<dbReference type="Proteomes" id="UP001139333">
    <property type="component" value="Unassembled WGS sequence"/>
</dbReference>
<comment type="similarity">
    <text evidence="11 12">Belongs to the TonB-dependent receptor family.</text>
</comment>
<keyword evidence="7" id="KW-0406">Ion transport</keyword>
<evidence type="ECO:0000313" key="17">
    <source>
        <dbReference type="Proteomes" id="UP001139333"/>
    </source>
</evidence>
<dbReference type="SUPFAM" id="SSF56935">
    <property type="entry name" value="Porins"/>
    <property type="match status" value="1"/>
</dbReference>
<keyword evidence="17" id="KW-1185">Reference proteome</keyword>
<keyword evidence="10 11" id="KW-0998">Cell outer membrane</keyword>
<evidence type="ECO:0000256" key="4">
    <source>
        <dbReference type="ARBA" id="ARBA00022496"/>
    </source>
</evidence>
<evidence type="ECO:0000256" key="7">
    <source>
        <dbReference type="ARBA" id="ARBA00023065"/>
    </source>
</evidence>
<dbReference type="GO" id="GO:0006826">
    <property type="term" value="P:iron ion transport"/>
    <property type="evidence" value="ECO:0007669"/>
    <property type="project" value="UniProtKB-KW"/>
</dbReference>
<feature type="domain" description="TonB-dependent receptor-like beta-barrel" evidence="14">
    <location>
        <begin position="284"/>
        <end position="738"/>
    </location>
</feature>
<comment type="caution">
    <text evidence="16">The sequence shown here is derived from an EMBL/GenBank/DDBJ whole genome shotgun (WGS) entry which is preliminary data.</text>
</comment>
<evidence type="ECO:0000256" key="6">
    <source>
        <dbReference type="ARBA" id="ARBA00023004"/>
    </source>
</evidence>
<evidence type="ECO:0000313" key="16">
    <source>
        <dbReference type="EMBL" id="MCL1142398.1"/>
    </source>
</evidence>
<evidence type="ECO:0000256" key="10">
    <source>
        <dbReference type="ARBA" id="ARBA00023237"/>
    </source>
</evidence>
<accession>A0A9X2CGH8</accession>
<evidence type="ECO:0000256" key="5">
    <source>
        <dbReference type="ARBA" id="ARBA00022692"/>
    </source>
</evidence>
<dbReference type="InterPro" id="IPR036942">
    <property type="entry name" value="Beta-barrel_TonB_sf"/>
</dbReference>
<sequence>MNNHLMKRSMLTIAVLTALNSPNLMAVEAEESTDEKSSSMETITVTSQKRVERLIDVPLSVTSVDQKELAQRGIKQLQDLGDTAPNLNISESIDFRSSVSIRGVGADSRNIGFDSRVGIYIDGVYLGQSPSINQGLVDLERVEVLRGPQGTLFGKNTIAGAINLISQKPTDQFEGSITANVGNFDAQDYHLKLNIPMGESTAAKVFVNRAVGGAYTKNNMTGQDLGGRDATSGRINLVSNLTDALELNFSADYLTHDILAVNGMALTDVLGYDPATGPASMMLNATNRQDLSVGFTEATKDNYATFSNRDTTEKKDVWGSSITFDYTTDSDYTFKSITAYRSTEMDIDLSSDVSPLDMLHTPYQDTYKQTSQEFQWISPDLNNLRYLVGVYLFDLDSTTDRKAIAGRDMDIYTLLLPIPSTGIDYSMPAVESAGSVDTQSYAVFTNGSYDFNDQWQLGFGLRYSAETKDVDWAIKGTNSGLFRMATAHIVDDRKDDFLAPSLNLNYAVTEDSQAYARVSTGFKSGGYNLDFVTNDVIDAGIEFDKETVLSYELGYKAQLLDNHLRLSSALFRAEYDDYQVNQYVDLGGGRTAISITNAAAVISQGLELEMDYQVTDDFQITGSLGLLDATFDSFPGGGTAGSDASGNKLPNAPEVTAALGVQYYQSLSSLNSTLMYRLDYNYTAEQYFLVNNDENYQIPGTGEVVDFDKADSYSTLNARITLMSDMDNWQVSLWGQNLTDSNHMVESYREFFGGINAIYAKPRSFGVEATYNF</sequence>
<dbReference type="PANTHER" id="PTHR32552:SF81">
    <property type="entry name" value="TONB-DEPENDENT OUTER MEMBRANE RECEPTOR"/>
    <property type="match status" value="1"/>
</dbReference>
<feature type="chain" id="PRO_5040758399" evidence="13">
    <location>
        <begin position="27"/>
        <end position="773"/>
    </location>
</feature>
<reference evidence="16" key="1">
    <citation type="submission" date="2022-01" db="EMBL/GenBank/DDBJ databases">
        <title>Whole genome-based taxonomy of the Shewanellaceae.</title>
        <authorList>
            <person name="Martin-Rodriguez A.J."/>
        </authorList>
    </citation>
    <scope>NUCLEOTIDE SEQUENCE</scope>
    <source>
        <strain evidence="16">DSM 16422</strain>
    </source>
</reference>
<dbReference type="Pfam" id="PF07715">
    <property type="entry name" value="Plug"/>
    <property type="match status" value="1"/>
</dbReference>
<dbReference type="PANTHER" id="PTHR32552">
    <property type="entry name" value="FERRICHROME IRON RECEPTOR-RELATED"/>
    <property type="match status" value="1"/>
</dbReference>
<evidence type="ECO:0000256" key="2">
    <source>
        <dbReference type="ARBA" id="ARBA00022448"/>
    </source>
</evidence>
<keyword evidence="4" id="KW-0410">Iron transport</keyword>
<evidence type="ECO:0000256" key="9">
    <source>
        <dbReference type="ARBA" id="ARBA00023136"/>
    </source>
</evidence>
<evidence type="ECO:0000256" key="8">
    <source>
        <dbReference type="ARBA" id="ARBA00023077"/>
    </source>
</evidence>
<keyword evidence="2 11" id="KW-0813">Transport</keyword>
<evidence type="ECO:0000256" key="3">
    <source>
        <dbReference type="ARBA" id="ARBA00022452"/>
    </source>
</evidence>
<dbReference type="CDD" id="cd01347">
    <property type="entry name" value="ligand_gated_channel"/>
    <property type="match status" value="1"/>
</dbReference>
<evidence type="ECO:0000256" key="12">
    <source>
        <dbReference type="RuleBase" id="RU003357"/>
    </source>
</evidence>
<evidence type="ECO:0000256" key="1">
    <source>
        <dbReference type="ARBA" id="ARBA00004571"/>
    </source>
</evidence>
<dbReference type="EMBL" id="JAKIKP010000003">
    <property type="protein sequence ID" value="MCL1142398.1"/>
    <property type="molecule type" value="Genomic_DNA"/>
</dbReference>
<keyword evidence="9 11" id="KW-0472">Membrane</keyword>
<dbReference type="AlphaFoldDB" id="A0A9X2CGH8"/>
<keyword evidence="3 11" id="KW-1134">Transmembrane beta strand</keyword>
<keyword evidence="5 11" id="KW-0812">Transmembrane</keyword>
<keyword evidence="13" id="KW-0732">Signal</keyword>
<keyword evidence="8 12" id="KW-0798">TonB box</keyword>
<protein>
    <submittedName>
        <fullName evidence="16">TonB-dependent receptor</fullName>
    </submittedName>
</protein>
<dbReference type="InterPro" id="IPR039426">
    <property type="entry name" value="TonB-dep_rcpt-like"/>
</dbReference>
<dbReference type="GO" id="GO:0009279">
    <property type="term" value="C:cell outer membrane"/>
    <property type="evidence" value="ECO:0007669"/>
    <property type="project" value="UniProtKB-SubCell"/>
</dbReference>
<dbReference type="PROSITE" id="PS52016">
    <property type="entry name" value="TONB_DEPENDENT_REC_3"/>
    <property type="match status" value="1"/>
</dbReference>
<evidence type="ECO:0000259" key="15">
    <source>
        <dbReference type="Pfam" id="PF07715"/>
    </source>
</evidence>
<proteinExistence type="inferred from homology"/>
<dbReference type="InterPro" id="IPR000531">
    <property type="entry name" value="Beta-barrel_TonB"/>
</dbReference>
<dbReference type="Pfam" id="PF00593">
    <property type="entry name" value="TonB_dep_Rec_b-barrel"/>
    <property type="match status" value="1"/>
</dbReference>
<organism evidence="16 17">
    <name type="scientific">Shewanella gaetbuli</name>
    <dbReference type="NCBI Taxonomy" id="220752"/>
    <lineage>
        <taxon>Bacteria</taxon>
        <taxon>Pseudomonadati</taxon>
        <taxon>Pseudomonadota</taxon>
        <taxon>Gammaproteobacteria</taxon>
        <taxon>Alteromonadales</taxon>
        <taxon>Shewanellaceae</taxon>
        <taxon>Shewanella</taxon>
    </lineage>
</organism>
<dbReference type="RefSeq" id="WP_248995071.1">
    <property type="nucleotide sequence ID" value="NZ_JAKIKP010000003.1"/>
</dbReference>